<evidence type="ECO:0000313" key="2">
    <source>
        <dbReference type="EMBL" id="CAG7826301.1"/>
    </source>
</evidence>
<dbReference type="Proteomes" id="UP000708208">
    <property type="component" value="Unassembled WGS sequence"/>
</dbReference>
<protein>
    <submittedName>
        <fullName evidence="2">Uncharacterized protein</fullName>
    </submittedName>
</protein>
<dbReference type="AlphaFoldDB" id="A0A8J2PSQ4"/>
<accession>A0A8J2PSQ4</accession>
<dbReference type="EMBL" id="CAJVCH010539290">
    <property type="protein sequence ID" value="CAG7826301.1"/>
    <property type="molecule type" value="Genomic_DNA"/>
</dbReference>
<feature type="compositionally biased region" description="Polar residues" evidence="1">
    <location>
        <begin position="638"/>
        <end position="657"/>
    </location>
</feature>
<feature type="region of interest" description="Disordered" evidence="1">
    <location>
        <begin position="620"/>
        <end position="678"/>
    </location>
</feature>
<feature type="region of interest" description="Disordered" evidence="1">
    <location>
        <begin position="282"/>
        <end position="374"/>
    </location>
</feature>
<reference evidence="2" key="1">
    <citation type="submission" date="2021-06" db="EMBL/GenBank/DDBJ databases">
        <authorList>
            <person name="Hodson N. C."/>
            <person name="Mongue J. A."/>
            <person name="Jaron S. K."/>
        </authorList>
    </citation>
    <scope>NUCLEOTIDE SEQUENCE</scope>
</reference>
<feature type="compositionally biased region" description="Polar residues" evidence="1">
    <location>
        <begin position="308"/>
        <end position="359"/>
    </location>
</feature>
<keyword evidence="3" id="KW-1185">Reference proteome</keyword>
<feature type="compositionally biased region" description="Polar residues" evidence="1">
    <location>
        <begin position="524"/>
        <end position="534"/>
    </location>
</feature>
<feature type="compositionally biased region" description="Low complexity" evidence="1">
    <location>
        <begin position="295"/>
        <end position="305"/>
    </location>
</feature>
<proteinExistence type="predicted"/>
<sequence length="751" mass="83713">MLGQGFIEQFTIHPHRDDEDWLNIDFSDPDGDPDNTQSINSVNLHGKDEVDDRYLRGTPLNQVRCFDIDGTSYGHVHSKHAVAEPEIKENVFQVEDDLSSDSKIEESGIDGNDEDADEASIFATMNAYHIYTMRKRVIEANEKWFTADADDGIQRLSRSTKVRFNNFIELYSIEVYANQDGDDDVPDKLEAIKSIAELRPDIDDIQLLNFNCLFSGERLFPIDFTQRSKMSFSGCEQPQQMETVTLQTHGDFLSVQPSLESQLALDNHAELSGTNVKNATLSVSIPATDQRPMTSSSSTKYSVPSDPATWSHQTNQSPPQTKLQPNNLSTESTPYQNGTLPSRLNLHTNPTVPAQSGNNAPPPKFTGPSDGLTQVEKAPNTATIQKEEKHHRNDLNPEMKPRISLQTNPKANPLKHNQSAEKTIGALNTSWNPTQNLSNPKGSSSRTMVVSQPLKRIKMKISENRVGCKSQQNITSGSSTAPSARCSNLVNDGGKMKLITTPPSSPEKMRNRSKIKTTSTTKSNYVNPSGQNHQGHGNFPMSPILQSVLEPKNLSIFSKPCGQCPTGPMLRELRSQILKHNVQKSSLRNSLSKQMLSYIFDQNSNDSIRSPHTGHAVHFRRETVSSKSKSKAVHKNSFLETSGNSKWASKPEFTNNYKSKRKSNQNCGDTQSRGPCPKLTLMKMEKGERKDSQRKSKLERGFQSLSLRKECLPFVSFRSVLNNTGSSKGDPVFEKKRLAVFSNMTRDALKT</sequence>
<feature type="region of interest" description="Disordered" evidence="1">
    <location>
        <begin position="429"/>
        <end position="448"/>
    </location>
</feature>
<feature type="compositionally biased region" description="Polar residues" evidence="1">
    <location>
        <begin position="469"/>
        <end position="490"/>
    </location>
</feature>
<comment type="caution">
    <text evidence="2">The sequence shown here is derived from an EMBL/GenBank/DDBJ whole genome shotgun (WGS) entry which is preliminary data.</text>
</comment>
<gene>
    <name evidence="2" type="ORF">AFUS01_LOCUS36359</name>
</gene>
<name>A0A8J2PSQ4_9HEXA</name>
<evidence type="ECO:0000313" key="3">
    <source>
        <dbReference type="Proteomes" id="UP000708208"/>
    </source>
</evidence>
<feature type="compositionally biased region" description="Polar residues" evidence="1">
    <location>
        <begin position="282"/>
        <end position="294"/>
    </location>
</feature>
<evidence type="ECO:0000256" key="1">
    <source>
        <dbReference type="SAM" id="MobiDB-lite"/>
    </source>
</evidence>
<feature type="compositionally biased region" description="Polar residues" evidence="1">
    <location>
        <begin position="664"/>
        <end position="673"/>
    </location>
</feature>
<feature type="region of interest" description="Disordered" evidence="1">
    <location>
        <begin position="468"/>
        <end position="534"/>
    </location>
</feature>
<organism evidence="2 3">
    <name type="scientific">Allacma fusca</name>
    <dbReference type="NCBI Taxonomy" id="39272"/>
    <lineage>
        <taxon>Eukaryota</taxon>
        <taxon>Metazoa</taxon>
        <taxon>Ecdysozoa</taxon>
        <taxon>Arthropoda</taxon>
        <taxon>Hexapoda</taxon>
        <taxon>Collembola</taxon>
        <taxon>Symphypleona</taxon>
        <taxon>Sminthuridae</taxon>
        <taxon>Allacma</taxon>
    </lineage>
</organism>